<dbReference type="Pfam" id="PF03747">
    <property type="entry name" value="ADP_ribosyl_GH"/>
    <property type="match status" value="1"/>
</dbReference>
<name>A0ABN8XA19_9GAMM</name>
<evidence type="ECO:0000313" key="2">
    <source>
        <dbReference type="Proteomes" id="UP001162030"/>
    </source>
</evidence>
<dbReference type="PANTHER" id="PTHR16222">
    <property type="entry name" value="ADP-RIBOSYLGLYCOHYDROLASE"/>
    <property type="match status" value="1"/>
</dbReference>
<proteinExistence type="predicted"/>
<sequence length="306" mass="32462">MDTQELHNRALGAYLGLAVGDALGATVEFMTPREIRHQYGVHDKIIGGGWLKLKAGQVTDDTEMSLVLGRAIIESGGWNLKAVADAFAAWLKGKPIDVGNTCRRGIRRYLLDGSLAGPPNPGDAGNGACMRNLPVALATLGNAEAFTQWTLEQCHFTHHHPLSDAATLTLGRMVQRLVCGGSLEDCLPLAAALVEAHPEFSFDPYPGRASGYIVDTVQTVLHFFLTTDSFADCVVGVVNQGDDADTTGALAGMLAGAAYGVSAIPTRWLKSLDAEVVRHIERQTDALLGIASKHGQPVGWVPPTGT</sequence>
<protein>
    <submittedName>
        <fullName evidence="1">ADP-ribosyl-[dinitrogen reductase] glycohydrolase</fullName>
        <ecNumber evidence="1">3.2.2.24</ecNumber>
    </submittedName>
</protein>
<accession>A0ABN8XA19</accession>
<keyword evidence="1" id="KW-0326">Glycosidase</keyword>
<gene>
    <name evidence="1" type="primary">draG</name>
    <name evidence="1" type="ORF">MSZNOR_4720</name>
</gene>
<dbReference type="PANTHER" id="PTHR16222:SF12">
    <property type="entry name" value="ADP-RIBOSYLGLYCOHYDROLASE-RELATED"/>
    <property type="match status" value="1"/>
</dbReference>
<dbReference type="NCBIfam" id="TIGR02662">
    <property type="entry name" value="dinitro_DRAG"/>
    <property type="match status" value="1"/>
</dbReference>
<keyword evidence="1" id="KW-0378">Hydrolase</keyword>
<dbReference type="InterPro" id="IPR005502">
    <property type="entry name" value="Ribosyl_crysJ1"/>
</dbReference>
<organism evidence="1 2">
    <name type="scientific">Methylocaldum szegediense</name>
    <dbReference type="NCBI Taxonomy" id="73780"/>
    <lineage>
        <taxon>Bacteria</taxon>
        <taxon>Pseudomonadati</taxon>
        <taxon>Pseudomonadota</taxon>
        <taxon>Gammaproteobacteria</taxon>
        <taxon>Methylococcales</taxon>
        <taxon>Methylococcaceae</taxon>
        <taxon>Methylocaldum</taxon>
    </lineage>
</organism>
<dbReference type="GO" id="GO:0047407">
    <property type="term" value="F:ADP-ribosyl-[dinitrogen reductase] hydrolase activity"/>
    <property type="evidence" value="ECO:0007669"/>
    <property type="project" value="UniProtKB-EC"/>
</dbReference>
<dbReference type="InterPro" id="IPR013479">
    <property type="entry name" value="ADP-ribosyl_diN_reduct_hydro"/>
</dbReference>
<dbReference type="EMBL" id="OX458333">
    <property type="protein sequence ID" value="CAI8963829.1"/>
    <property type="molecule type" value="Genomic_DNA"/>
</dbReference>
<dbReference type="SUPFAM" id="SSF101478">
    <property type="entry name" value="ADP-ribosylglycohydrolase"/>
    <property type="match status" value="1"/>
</dbReference>
<dbReference type="Gene3D" id="1.10.4080.10">
    <property type="entry name" value="ADP-ribosylation/Crystallin J1"/>
    <property type="match status" value="1"/>
</dbReference>
<evidence type="ECO:0000313" key="1">
    <source>
        <dbReference type="EMBL" id="CAI8963829.1"/>
    </source>
</evidence>
<dbReference type="InterPro" id="IPR050792">
    <property type="entry name" value="ADP-ribosylglycohydrolase"/>
</dbReference>
<reference evidence="1 2" key="1">
    <citation type="submission" date="2023-03" db="EMBL/GenBank/DDBJ databases">
        <authorList>
            <person name="Pearce D."/>
        </authorList>
    </citation>
    <scope>NUCLEOTIDE SEQUENCE [LARGE SCALE GENOMIC DNA]</scope>
    <source>
        <strain evidence="1">Msz</strain>
    </source>
</reference>
<dbReference type="InterPro" id="IPR036705">
    <property type="entry name" value="Ribosyl_crysJ1_sf"/>
</dbReference>
<dbReference type="EC" id="3.2.2.24" evidence="1"/>
<dbReference type="RefSeq" id="WP_026610008.1">
    <property type="nucleotide sequence ID" value="NZ_OX458333.1"/>
</dbReference>
<keyword evidence="2" id="KW-1185">Reference proteome</keyword>
<dbReference type="Proteomes" id="UP001162030">
    <property type="component" value="Chromosome"/>
</dbReference>